<keyword evidence="2" id="KW-1185">Reference proteome</keyword>
<name>A0ACB9L4D3_9MYRT</name>
<dbReference type="EMBL" id="CM042891">
    <property type="protein sequence ID" value="KAI4304261.1"/>
    <property type="molecule type" value="Genomic_DNA"/>
</dbReference>
<gene>
    <name evidence="1" type="ORF">MLD38_039801</name>
</gene>
<organism evidence="1 2">
    <name type="scientific">Melastoma candidum</name>
    <dbReference type="NCBI Taxonomy" id="119954"/>
    <lineage>
        <taxon>Eukaryota</taxon>
        <taxon>Viridiplantae</taxon>
        <taxon>Streptophyta</taxon>
        <taxon>Embryophyta</taxon>
        <taxon>Tracheophyta</taxon>
        <taxon>Spermatophyta</taxon>
        <taxon>Magnoliopsida</taxon>
        <taxon>eudicotyledons</taxon>
        <taxon>Gunneridae</taxon>
        <taxon>Pentapetalae</taxon>
        <taxon>rosids</taxon>
        <taxon>malvids</taxon>
        <taxon>Myrtales</taxon>
        <taxon>Melastomataceae</taxon>
        <taxon>Melastomatoideae</taxon>
        <taxon>Melastomateae</taxon>
        <taxon>Melastoma</taxon>
    </lineage>
</organism>
<dbReference type="Proteomes" id="UP001057402">
    <property type="component" value="Chromosome 12"/>
</dbReference>
<evidence type="ECO:0000313" key="1">
    <source>
        <dbReference type="EMBL" id="KAI4304261.1"/>
    </source>
</evidence>
<evidence type="ECO:0000313" key="2">
    <source>
        <dbReference type="Proteomes" id="UP001057402"/>
    </source>
</evidence>
<protein>
    <submittedName>
        <fullName evidence="1">Uncharacterized protein</fullName>
    </submittedName>
</protein>
<proteinExistence type="predicted"/>
<accession>A0ACB9L4D3</accession>
<sequence>MRTSLVSASFCITRPNSCLFSSWHGKESAAGTSFRIVASADFSRRRQRKVSTARSKASASKGFMPKAPARNSARRESLMMMMMTRKGVVEFDRDDGFYEETNSEELTSTSKYSGACSATSFKKSGSVQKDSADSGKLLKKEITEKSSIDDVSDGIASKGIRLMLKTVTSLGKIKHGDWWNVCVVVPDQASVLDWVFADGPPGKAAACDNNNRRDFHALVPGSVPEELYWAEEEHRIFQKLQEERRSREALRAKDHYKQYGLSKSRVAFTINNLEFGAHLIAKAMAYSDKAATVSHTYSKEVSYTSENVVEGKGAAKEALLQRLGLRKVDVPPVGINSRLTHQKGIHLIKHALSRTLECGGQPQKHAMSCDILLYYWVQHLILAYKMSVNLANHLHSSHNDRARFCLTYDEPLSHLIYAGADFILVPSILSHVD</sequence>
<comment type="caution">
    <text evidence="1">The sequence shown here is derived from an EMBL/GenBank/DDBJ whole genome shotgun (WGS) entry which is preliminary data.</text>
</comment>
<reference evidence="2" key="1">
    <citation type="journal article" date="2023" name="Front. Plant Sci.">
        <title>Chromosomal-level genome assembly of Melastoma candidum provides insights into trichome evolution.</title>
        <authorList>
            <person name="Zhong Y."/>
            <person name="Wu W."/>
            <person name="Sun C."/>
            <person name="Zou P."/>
            <person name="Liu Y."/>
            <person name="Dai S."/>
            <person name="Zhou R."/>
        </authorList>
    </citation>
    <scope>NUCLEOTIDE SEQUENCE [LARGE SCALE GENOMIC DNA]</scope>
</reference>